<sequence length="336" mass="37880">MSFLNDLTRPNYAGKNADVDIHLEEHLGIVDKHFAYTSKFAPLMNIRDLRGSNVVRLDRLGNVQVKGRRAGEELERSRVVNDKWNLTVDTLLYLRHQFDHQDEWTQSFDMRKEVAELDGQELARKFDQACLIQVIKAAAMDAPADLEDSFSPGVLEKLDLTGVTSSKEAANKIVRMHRKVVESFINRDLGDAVYSEGLTPMSPRVFSLLLEHDKLMNVEYQATGATNDYVKSRVAILNGVKVLETPRFATEAIAAHPLGRHFNVSAEEAERQIALFLPSKTLITAQVAPVQAKLWEDHDQFSWVLDTFQMYNIGARRPDTAGAIELKGINAFDITE</sequence>
<name>A0A9E7U310_9CAUD</name>
<keyword evidence="2" id="KW-1185">Reference proteome</keyword>
<dbReference type="EMBL" id="ON857926">
    <property type="protein sequence ID" value="UVN13069.1"/>
    <property type="molecule type" value="Genomic_DNA"/>
</dbReference>
<gene>
    <name evidence="1" type="ORF">FBPa3_0039</name>
</gene>
<dbReference type="Proteomes" id="UP001057941">
    <property type="component" value="Segment"/>
</dbReference>
<evidence type="ECO:0000313" key="2">
    <source>
        <dbReference type="Proteomes" id="UP001057941"/>
    </source>
</evidence>
<proteinExistence type="predicted"/>
<evidence type="ECO:0000313" key="1">
    <source>
        <dbReference type="EMBL" id="UVN13069.1"/>
    </source>
</evidence>
<accession>A0A9E7U310</accession>
<organism evidence="1 2">
    <name type="scientific">Pseudomonas phage vB_PaeM_FBPa3</name>
    <dbReference type="NCBI Taxonomy" id="2969606"/>
    <lineage>
        <taxon>Viruses</taxon>
        <taxon>Duplodnaviria</taxon>
        <taxon>Heunggongvirae</taxon>
        <taxon>Uroviricota</taxon>
        <taxon>Caudoviricetes</taxon>
        <taxon>Autographivirales</taxon>
        <taxon>Autoscriptoviridae</taxon>
        <taxon>Krylovirinae</taxon>
        <taxon>Phikmvvirus</taxon>
        <taxon>Phikmvvirus FBPa3</taxon>
    </lineage>
</organism>
<protein>
    <submittedName>
        <fullName evidence="1">Major capsid protein</fullName>
    </submittedName>
</protein>
<reference evidence="1" key="1">
    <citation type="submission" date="2022-06" db="EMBL/GenBank/DDBJ databases">
        <title>Fagenbank pseudomonas phage collection.</title>
        <authorList>
            <person name="van den Berg D.F."/>
            <person name="Costa A.R."/>
            <person name="Esser J.Q."/>
            <person name="Muralidharan A."/>
            <person name="Estrada Bonilla B."/>
            <person name="Haagsma A.C."/>
            <person name="van der Steen B.A."/>
            <person name="van den Bossche H."/>
            <person name="Nobrega F.L."/>
            <person name="Haas P.-J."/>
            <person name="Brouns S.J.J."/>
        </authorList>
    </citation>
    <scope>NUCLEOTIDE SEQUENCE</scope>
</reference>